<dbReference type="Pfam" id="PF01381">
    <property type="entry name" value="HTH_3"/>
    <property type="match status" value="1"/>
</dbReference>
<keyword evidence="3" id="KW-0804">Transcription</keyword>
<accession>A0A5B8LI36</accession>
<dbReference type="InterPro" id="IPR001387">
    <property type="entry name" value="Cro/C1-type_HTH"/>
</dbReference>
<dbReference type="Proteomes" id="UP000315673">
    <property type="component" value="Chromosome"/>
</dbReference>
<dbReference type="AlphaFoldDB" id="A0A5B8LI36"/>
<dbReference type="InterPro" id="IPR010982">
    <property type="entry name" value="Lambda_DNA-bd_dom_sf"/>
</dbReference>
<evidence type="ECO:0000259" key="4">
    <source>
        <dbReference type="PROSITE" id="PS50943"/>
    </source>
</evidence>
<dbReference type="SUPFAM" id="SSF47413">
    <property type="entry name" value="lambda repressor-like DNA-binding domains"/>
    <property type="match status" value="1"/>
</dbReference>
<dbReference type="InterPro" id="IPR039418">
    <property type="entry name" value="LexA-like"/>
</dbReference>
<dbReference type="Pfam" id="PF00717">
    <property type="entry name" value="Peptidase_S24"/>
    <property type="match status" value="1"/>
</dbReference>
<evidence type="ECO:0000256" key="2">
    <source>
        <dbReference type="ARBA" id="ARBA00023125"/>
    </source>
</evidence>
<dbReference type="OrthoDB" id="6867563at2"/>
<evidence type="ECO:0000313" key="6">
    <source>
        <dbReference type="Proteomes" id="UP000315673"/>
    </source>
</evidence>
<protein>
    <submittedName>
        <fullName evidence="5">LexA family transcriptional regulator</fullName>
    </submittedName>
</protein>
<dbReference type="GO" id="GO:0003677">
    <property type="term" value="F:DNA binding"/>
    <property type="evidence" value="ECO:0007669"/>
    <property type="project" value="UniProtKB-KW"/>
</dbReference>
<keyword evidence="2" id="KW-0238">DNA-binding</keyword>
<dbReference type="InterPro" id="IPR036286">
    <property type="entry name" value="LexA/Signal_pep-like_sf"/>
</dbReference>
<reference evidence="5 6" key="1">
    <citation type="submission" date="2019-07" db="EMBL/GenBank/DDBJ databases">
        <title>Full genome sequence of Sphingomonas sp. 4R-6-7(HKS19).</title>
        <authorList>
            <person name="Im W.-T."/>
        </authorList>
    </citation>
    <scope>NUCLEOTIDE SEQUENCE [LARGE SCALE GENOMIC DNA]</scope>
    <source>
        <strain evidence="5 6">HKS19</strain>
    </source>
</reference>
<proteinExistence type="predicted"/>
<dbReference type="Gene3D" id="2.10.109.10">
    <property type="entry name" value="Umud Fragment, subunit A"/>
    <property type="match status" value="1"/>
</dbReference>
<keyword evidence="1" id="KW-0805">Transcription regulation</keyword>
<dbReference type="KEGG" id="spai:FPZ24_08275"/>
<dbReference type="SUPFAM" id="SSF51306">
    <property type="entry name" value="LexA/Signal peptidase"/>
    <property type="match status" value="1"/>
</dbReference>
<dbReference type="CDD" id="cd00093">
    <property type="entry name" value="HTH_XRE"/>
    <property type="match status" value="1"/>
</dbReference>
<evidence type="ECO:0000256" key="3">
    <source>
        <dbReference type="ARBA" id="ARBA00023163"/>
    </source>
</evidence>
<dbReference type="SMART" id="SM00530">
    <property type="entry name" value="HTH_XRE"/>
    <property type="match status" value="1"/>
</dbReference>
<evidence type="ECO:0000313" key="5">
    <source>
        <dbReference type="EMBL" id="QDZ07479.1"/>
    </source>
</evidence>
<feature type="domain" description="HTH cro/C1-type" evidence="4">
    <location>
        <begin position="34"/>
        <end position="88"/>
    </location>
</feature>
<name>A0A5B8LI36_9SPHN</name>
<dbReference type="CDD" id="cd06529">
    <property type="entry name" value="S24_LexA-like"/>
    <property type="match status" value="1"/>
</dbReference>
<dbReference type="InterPro" id="IPR015927">
    <property type="entry name" value="Peptidase_S24_S26A/B/C"/>
</dbReference>
<dbReference type="PROSITE" id="PS50943">
    <property type="entry name" value="HTH_CROC1"/>
    <property type="match status" value="1"/>
</dbReference>
<keyword evidence="6" id="KW-1185">Reference proteome</keyword>
<dbReference type="PANTHER" id="PTHR40661">
    <property type="match status" value="1"/>
</dbReference>
<sequence>MHIASNGLCVQELVLPRAQGYAPRMANAILAENVRRLRVHLGLKQSAFADRIETEQANVSKWEGGKSTPGTAPLAAMAHIADVSPHSFMTSPWAPPGEASDQPIARTIDSGETAAVMRMDLRYALGPGTNVDEDYIEGEAVELDISFLRRLTPSSPSMLRIVSGVGDSMGNTIGDHDDLILDLGQRVMNLQDRIWAMSLFGVGAVKRLKAIGKDRVMVISDNPDVPDQEVDAADLYIVGRIVGSIRRH</sequence>
<evidence type="ECO:0000256" key="1">
    <source>
        <dbReference type="ARBA" id="ARBA00023015"/>
    </source>
</evidence>
<organism evidence="5 6">
    <name type="scientific">Sphingomonas panacisoli</name>
    <dbReference type="NCBI Taxonomy" id="1813879"/>
    <lineage>
        <taxon>Bacteria</taxon>
        <taxon>Pseudomonadati</taxon>
        <taxon>Pseudomonadota</taxon>
        <taxon>Alphaproteobacteria</taxon>
        <taxon>Sphingomonadales</taxon>
        <taxon>Sphingomonadaceae</taxon>
        <taxon>Sphingomonas</taxon>
    </lineage>
</organism>
<dbReference type="EMBL" id="CP042306">
    <property type="protein sequence ID" value="QDZ07479.1"/>
    <property type="molecule type" value="Genomic_DNA"/>
</dbReference>
<dbReference type="Gene3D" id="1.10.260.40">
    <property type="entry name" value="lambda repressor-like DNA-binding domains"/>
    <property type="match status" value="1"/>
</dbReference>
<gene>
    <name evidence="5" type="ORF">FPZ24_08275</name>
</gene>
<dbReference type="PANTHER" id="PTHR40661:SF3">
    <property type="entry name" value="FELS-1 PROPHAGE TRANSCRIPTIONAL REGULATOR"/>
    <property type="match status" value="1"/>
</dbReference>